<evidence type="ECO:0000313" key="4">
    <source>
        <dbReference type="Proteomes" id="UP000028042"/>
    </source>
</evidence>
<evidence type="ECO:0000313" key="5">
    <source>
        <dbReference type="Proteomes" id="UP000030905"/>
    </source>
</evidence>
<dbReference type="RefSeq" id="WP_003444034.1">
    <property type="nucleotide sequence ID" value="NZ_ANZB01000004.1"/>
</dbReference>
<organism evidence="2 5">
    <name type="scientific">Clostridium pasteurianum DSM 525 = ATCC 6013</name>
    <dbReference type="NCBI Taxonomy" id="1262449"/>
    <lineage>
        <taxon>Bacteria</taxon>
        <taxon>Bacillati</taxon>
        <taxon>Bacillota</taxon>
        <taxon>Clostridia</taxon>
        <taxon>Eubacteriales</taxon>
        <taxon>Clostridiaceae</taxon>
        <taxon>Clostridium</taxon>
    </lineage>
</organism>
<proteinExistence type="predicted"/>
<accession>A0A0H3J9R0</accession>
<dbReference type="PATRIC" id="fig|1262449.3.peg.1672"/>
<protein>
    <submittedName>
        <fullName evidence="2">Uncharacterized protein</fullName>
    </submittedName>
</protein>
<evidence type="ECO:0000256" key="1">
    <source>
        <dbReference type="SAM" id="Coils"/>
    </source>
</evidence>
<dbReference type="Proteomes" id="UP000030905">
    <property type="component" value="Chromosome"/>
</dbReference>
<evidence type="ECO:0000313" key="3">
    <source>
        <dbReference type="EMBL" id="KRU12099.1"/>
    </source>
</evidence>
<dbReference type="Proteomes" id="UP000028042">
    <property type="component" value="Unassembled WGS sequence"/>
</dbReference>
<gene>
    <name evidence="2" type="ORF">CLPA_c18350</name>
    <name evidence="3" type="ORF">CP6013_01346</name>
</gene>
<reference evidence="3 4" key="3">
    <citation type="journal article" name="Genome Announc.">
        <title>Improved Draft Genome Sequence of Clostridium pasteurianum Strain ATCC 6013 (DSM 525) Using a Hybrid Next-Generation Sequencing Approach.</title>
        <authorList>
            <person name="Pyne M.E."/>
            <person name="Utturkar S."/>
            <person name="Brown S.D."/>
            <person name="Moo-Young M."/>
            <person name="Chung D.A."/>
            <person name="Chou C.P."/>
        </authorList>
    </citation>
    <scope>NUCLEOTIDE SEQUENCE [LARGE SCALE GENOMIC DNA]</scope>
    <source>
        <strain evidence="3 4">ATCC 6013</strain>
    </source>
</reference>
<reference evidence="3" key="2">
    <citation type="submission" date="2015-10" db="EMBL/GenBank/DDBJ databases">
        <title>Improved Draft Genome Sequence of Clostridium pasteurianum Strain ATCC 6013 (DSM 525) Using a Hybrid Next-Generation Sequencing Approach.</title>
        <authorList>
            <person name="Pyne M.E."/>
            <person name="Utturkar S.M."/>
            <person name="Brown S.D."/>
            <person name="Moo-Young M."/>
            <person name="Chung D.A."/>
            <person name="Chou P.C."/>
        </authorList>
    </citation>
    <scope>NUCLEOTIDE SEQUENCE</scope>
    <source>
        <strain evidence="3">ATCC 6013</strain>
    </source>
</reference>
<feature type="coiled-coil region" evidence="1">
    <location>
        <begin position="32"/>
        <end position="81"/>
    </location>
</feature>
<dbReference type="AlphaFoldDB" id="A0A0H3J9R0"/>
<dbReference type="KEGG" id="cpat:CLPA_c18350"/>
<dbReference type="eggNOG" id="ENOG5034BX9">
    <property type="taxonomic scope" value="Bacteria"/>
</dbReference>
<dbReference type="KEGG" id="cpae:CPAST_c18350"/>
<sequence length="178" mass="20451">MTTVLLLIIGILLIGVNIRAMRKDKSSFKNAFDNASTNIKDYDLEIGKLRKEFAETIMELQNEIENLKDRLEEKSDIQKDNVHNFKIDNSLESSLLENNKLDVIEIQSTENGAVEEKKIDYKENYATQNAYLDNREINNVKIDDIERLMKEGLSIDSISEKLGIGKGEILLIKKLYIK</sequence>
<reference evidence="2 5" key="1">
    <citation type="journal article" date="2015" name="Genome Announc.">
        <title>Complete Genome Sequence of the Nitrogen-Fixing and Solvent-Producing Clostridium pasteurianum DSM 525.</title>
        <authorList>
            <person name="Poehlein A."/>
            <person name="Grosse-Honebrink A."/>
            <person name="Zhang Y."/>
            <person name="Minton N.P."/>
            <person name="Daniel R."/>
        </authorList>
    </citation>
    <scope>NUCLEOTIDE SEQUENCE [LARGE SCALE GENOMIC DNA]</scope>
    <source>
        <strain evidence="2">DSM 525</strain>
        <strain evidence="5">DSM 525 / ATCC 6013</strain>
    </source>
</reference>
<dbReference type="EMBL" id="CP009268">
    <property type="protein sequence ID" value="AJA51893.1"/>
    <property type="molecule type" value="Genomic_DNA"/>
</dbReference>
<evidence type="ECO:0000313" key="2">
    <source>
        <dbReference type="EMBL" id="AJA51893.1"/>
    </source>
</evidence>
<keyword evidence="5" id="KW-1185">Reference proteome</keyword>
<dbReference type="EMBL" id="JPGY02000001">
    <property type="protein sequence ID" value="KRU12099.1"/>
    <property type="molecule type" value="Genomic_DNA"/>
</dbReference>
<name>A0A0H3J9R0_CLOPA</name>
<dbReference type="GeneID" id="93073995"/>
<keyword evidence="1" id="KW-0175">Coiled coil</keyword>